<dbReference type="AlphaFoldDB" id="A0A917H8V3"/>
<gene>
    <name evidence="2" type="ORF">GCM10011585_12480</name>
</gene>
<evidence type="ECO:0000256" key="1">
    <source>
        <dbReference type="SAM" id="Phobius"/>
    </source>
</evidence>
<proteinExistence type="predicted"/>
<reference evidence="2" key="2">
    <citation type="submission" date="2020-09" db="EMBL/GenBank/DDBJ databases">
        <authorList>
            <person name="Sun Q."/>
            <person name="Zhou Y."/>
        </authorList>
    </citation>
    <scope>NUCLEOTIDE SEQUENCE</scope>
    <source>
        <strain evidence="2">CGMCC 1.12997</strain>
    </source>
</reference>
<dbReference type="RefSeq" id="WP_188553345.1">
    <property type="nucleotide sequence ID" value="NZ_BMGT01000002.1"/>
</dbReference>
<evidence type="ECO:0000313" key="2">
    <source>
        <dbReference type="EMBL" id="GGG71725.1"/>
    </source>
</evidence>
<keyword evidence="1" id="KW-0472">Membrane</keyword>
<reference evidence="2" key="1">
    <citation type="journal article" date="2014" name="Int. J. Syst. Evol. Microbiol.">
        <title>Complete genome sequence of Corynebacterium casei LMG S-19264T (=DSM 44701T), isolated from a smear-ripened cheese.</title>
        <authorList>
            <consortium name="US DOE Joint Genome Institute (JGI-PGF)"/>
            <person name="Walter F."/>
            <person name="Albersmeier A."/>
            <person name="Kalinowski J."/>
            <person name="Ruckert C."/>
        </authorList>
    </citation>
    <scope>NUCLEOTIDE SEQUENCE</scope>
    <source>
        <strain evidence="2">CGMCC 1.12997</strain>
    </source>
</reference>
<accession>A0A917H8V3</accession>
<evidence type="ECO:0000313" key="3">
    <source>
        <dbReference type="Proteomes" id="UP000647241"/>
    </source>
</evidence>
<sequence length="216" mass="24112">MRDPDQLIEKVLAGLRDAEAPAEMERRILDAVQSRAMASTRWNWLTTLPPWIAVKPVAYVGAVAGIAALVLTIPAFHQRHHAPTQSAKAIPSAPLPPIHSTAVAANAEPQRVTIVTRSPRRMNPRRLEAIDPEESLAMREVNAPSRPAPPLPLTEQEKLLVRFVRAHTPEELAAIDPAKWAAQDEQRRAEFDRFFRLLTKEQADKKKLAQEAMNKS</sequence>
<dbReference type="EMBL" id="BMGT01000002">
    <property type="protein sequence ID" value="GGG71725.1"/>
    <property type="molecule type" value="Genomic_DNA"/>
</dbReference>
<organism evidence="2 3">
    <name type="scientific">Edaphobacter dinghuensis</name>
    <dbReference type="NCBI Taxonomy" id="1560005"/>
    <lineage>
        <taxon>Bacteria</taxon>
        <taxon>Pseudomonadati</taxon>
        <taxon>Acidobacteriota</taxon>
        <taxon>Terriglobia</taxon>
        <taxon>Terriglobales</taxon>
        <taxon>Acidobacteriaceae</taxon>
        <taxon>Edaphobacter</taxon>
    </lineage>
</organism>
<feature type="transmembrane region" description="Helical" evidence="1">
    <location>
        <begin position="57"/>
        <end position="76"/>
    </location>
</feature>
<dbReference type="Proteomes" id="UP000647241">
    <property type="component" value="Unassembled WGS sequence"/>
</dbReference>
<keyword evidence="3" id="KW-1185">Reference proteome</keyword>
<keyword evidence="1" id="KW-0812">Transmembrane</keyword>
<name>A0A917H8V3_9BACT</name>
<comment type="caution">
    <text evidence="2">The sequence shown here is derived from an EMBL/GenBank/DDBJ whole genome shotgun (WGS) entry which is preliminary data.</text>
</comment>
<protein>
    <submittedName>
        <fullName evidence="2">Uncharacterized protein</fullName>
    </submittedName>
</protein>
<keyword evidence="1" id="KW-1133">Transmembrane helix</keyword>